<feature type="compositionally biased region" description="Basic residues" evidence="1">
    <location>
        <begin position="448"/>
        <end position="459"/>
    </location>
</feature>
<dbReference type="PANTHER" id="PTHR11949">
    <property type="entry name" value="INTERFERON REGULATORY FACTOR"/>
    <property type="match status" value="1"/>
</dbReference>
<dbReference type="InterPro" id="IPR036388">
    <property type="entry name" value="WH-like_DNA-bd_sf"/>
</dbReference>
<organism evidence="3 4">
    <name type="scientific">Cairina moschata</name>
    <name type="common">Muscovy duck</name>
    <dbReference type="NCBI Taxonomy" id="8855"/>
    <lineage>
        <taxon>Eukaryota</taxon>
        <taxon>Metazoa</taxon>
        <taxon>Chordata</taxon>
        <taxon>Craniata</taxon>
        <taxon>Vertebrata</taxon>
        <taxon>Euteleostomi</taxon>
        <taxon>Archelosauria</taxon>
        <taxon>Archosauria</taxon>
        <taxon>Dinosauria</taxon>
        <taxon>Saurischia</taxon>
        <taxon>Theropoda</taxon>
        <taxon>Coelurosauria</taxon>
        <taxon>Aves</taxon>
        <taxon>Neognathae</taxon>
        <taxon>Galloanserae</taxon>
        <taxon>Anseriformes</taxon>
        <taxon>Anatidae</taxon>
        <taxon>Anatinae</taxon>
        <taxon>Cairina</taxon>
    </lineage>
</organism>
<dbReference type="Gene3D" id="1.10.10.10">
    <property type="entry name" value="Winged helix-like DNA-binding domain superfamily/Winged helix DNA-binding domain"/>
    <property type="match status" value="1"/>
</dbReference>
<dbReference type="SMART" id="SM00348">
    <property type="entry name" value="IRF"/>
    <property type="match status" value="1"/>
</dbReference>
<dbReference type="PROSITE" id="PS51507">
    <property type="entry name" value="IRF_2"/>
    <property type="match status" value="1"/>
</dbReference>
<dbReference type="GO" id="GO:0000981">
    <property type="term" value="F:DNA-binding transcription factor activity, RNA polymerase II-specific"/>
    <property type="evidence" value="ECO:0007669"/>
    <property type="project" value="TreeGrafter"/>
</dbReference>
<evidence type="ECO:0000256" key="1">
    <source>
        <dbReference type="SAM" id="MobiDB-lite"/>
    </source>
</evidence>
<dbReference type="InterPro" id="IPR001346">
    <property type="entry name" value="Interferon_reg_fact_DNA-bd_dom"/>
</dbReference>
<sequence length="495" mass="52130">MGCCGAVPGPSGALWGAAGSPGVIALLCPQEAGVSYETEPPPGAQPPPGGKPRPPPCPAPLSHGHAPLPRGPAPVTCPRRRLLGAGAEGDPRGAAGRGLRPGGAPGAGRALPRALRRVPGVPHQRARAGPDPARRPRPRALKGQATPPPPRINKGHAPLGREPPESRGYSAREGGGSGHVVRPRREAVTWCQRGGAGGRSRGGGGLRRHVTAAARAVSGGGGGRGEGGGKRHPRDPQSPPTPPRTPKSPQNPSGARQQPPRRRFRVLMGRFRVAAALPAEMTSGRRRLLPWLLAQAQSGRFPGLEFDDAARSALRVPWERAGRGGAGGGAAAALCQAWAEYKGATPPPGPATCKTRLRCALHKSPELQELPERARLDGPRPYKVYRLLGPRPPRHGSTPRRSSKGRKEEAEPRGDDAVRGRGLGGEWAWPRGAWPGSNHAPSPSRPRPPARRRRRRRRSQAQVGVAYRTGRGLRKGAWPLADHAPFLQPSPLPLL</sequence>
<feature type="compositionally biased region" description="Pro residues" evidence="1">
    <location>
        <begin position="39"/>
        <end position="59"/>
    </location>
</feature>
<protein>
    <recommendedName>
        <fullName evidence="2">IRF tryptophan pentad repeat domain-containing protein</fullName>
    </recommendedName>
</protein>
<proteinExistence type="predicted"/>
<evidence type="ECO:0000259" key="2">
    <source>
        <dbReference type="PROSITE" id="PS51507"/>
    </source>
</evidence>
<feature type="compositionally biased region" description="Pro residues" evidence="1">
    <location>
        <begin position="236"/>
        <end position="246"/>
    </location>
</feature>
<dbReference type="PANTHER" id="PTHR11949:SF53">
    <property type="entry name" value="IRF TRYPTOPHAN PENTAD REPEAT DOMAIN-CONTAINING PROTEIN"/>
    <property type="match status" value="1"/>
</dbReference>
<keyword evidence="4" id="KW-1185">Reference proteome</keyword>
<dbReference type="Proteomes" id="UP000694556">
    <property type="component" value="Unassembled WGS sequence"/>
</dbReference>
<dbReference type="InterPro" id="IPR036390">
    <property type="entry name" value="WH_DNA-bd_sf"/>
</dbReference>
<dbReference type="GO" id="GO:0005634">
    <property type="term" value="C:nucleus"/>
    <property type="evidence" value="ECO:0007669"/>
    <property type="project" value="TreeGrafter"/>
</dbReference>
<dbReference type="PRINTS" id="PR00267">
    <property type="entry name" value="INTFRNREGFCT"/>
</dbReference>
<dbReference type="SUPFAM" id="SSF46785">
    <property type="entry name" value="Winged helix' DNA-binding domain"/>
    <property type="match status" value="1"/>
</dbReference>
<feature type="region of interest" description="Disordered" evidence="1">
    <location>
        <begin position="34"/>
        <end position="262"/>
    </location>
</feature>
<name>A0A8C3GNQ5_CAIMO</name>
<feature type="compositionally biased region" description="Basic and acidic residues" evidence="1">
    <location>
        <begin position="405"/>
        <end position="419"/>
    </location>
</feature>
<feature type="region of interest" description="Disordered" evidence="1">
    <location>
        <begin position="381"/>
        <end position="495"/>
    </location>
</feature>
<reference evidence="3" key="1">
    <citation type="submission" date="2025-08" db="UniProtKB">
        <authorList>
            <consortium name="Ensembl"/>
        </authorList>
    </citation>
    <scope>IDENTIFICATION</scope>
</reference>
<feature type="domain" description="IRF tryptophan pentad repeat" evidence="2">
    <location>
        <begin position="285"/>
        <end position="389"/>
    </location>
</feature>
<evidence type="ECO:0000313" key="4">
    <source>
        <dbReference type="Proteomes" id="UP000694556"/>
    </source>
</evidence>
<dbReference type="GO" id="GO:0000978">
    <property type="term" value="F:RNA polymerase II cis-regulatory region sequence-specific DNA binding"/>
    <property type="evidence" value="ECO:0007669"/>
    <property type="project" value="TreeGrafter"/>
</dbReference>
<dbReference type="Ensembl" id="ENSCMMT00000025094.1">
    <property type="protein sequence ID" value="ENSCMMP00000022922.1"/>
    <property type="gene ID" value="ENSCMMG00000014333.1"/>
</dbReference>
<feature type="compositionally biased region" description="Gly residues" evidence="1">
    <location>
        <begin position="194"/>
        <end position="205"/>
    </location>
</feature>
<reference evidence="3" key="2">
    <citation type="submission" date="2025-09" db="UniProtKB">
        <authorList>
            <consortium name="Ensembl"/>
        </authorList>
    </citation>
    <scope>IDENTIFICATION</scope>
</reference>
<dbReference type="AlphaFoldDB" id="A0A8C3GNQ5"/>
<evidence type="ECO:0000313" key="3">
    <source>
        <dbReference type="Ensembl" id="ENSCMMP00000022922.1"/>
    </source>
</evidence>
<dbReference type="Pfam" id="PF00605">
    <property type="entry name" value="IRF"/>
    <property type="match status" value="1"/>
</dbReference>
<feature type="compositionally biased region" description="Basic residues" evidence="1">
    <location>
        <begin position="392"/>
        <end position="404"/>
    </location>
</feature>
<accession>A0A8C3GNQ5</accession>
<dbReference type="GO" id="GO:0002376">
    <property type="term" value="P:immune system process"/>
    <property type="evidence" value="ECO:0007669"/>
    <property type="project" value="TreeGrafter"/>
</dbReference>
<feature type="compositionally biased region" description="Gly residues" evidence="1">
    <location>
        <begin position="95"/>
        <end position="106"/>
    </location>
</feature>